<comment type="similarity">
    <text evidence="1">Belongs to the ComF/GntX family.</text>
</comment>
<evidence type="ECO:0000256" key="1">
    <source>
        <dbReference type="ARBA" id="ARBA00008007"/>
    </source>
</evidence>
<accession>A0A1X7ICT9</accession>
<dbReference type="OrthoDB" id="5242900at2"/>
<keyword evidence="3" id="KW-1185">Reference proteome</keyword>
<dbReference type="InterPro" id="IPR000836">
    <property type="entry name" value="PRTase_dom"/>
</dbReference>
<dbReference type="EMBL" id="FXAY01000001">
    <property type="protein sequence ID" value="SMG11957.1"/>
    <property type="molecule type" value="Genomic_DNA"/>
</dbReference>
<dbReference type="GO" id="GO:0016757">
    <property type="term" value="F:glycosyltransferase activity"/>
    <property type="evidence" value="ECO:0007669"/>
    <property type="project" value="UniProtKB-KW"/>
</dbReference>
<dbReference type="Proteomes" id="UP000193244">
    <property type="component" value="Unassembled WGS sequence"/>
</dbReference>
<dbReference type="SUPFAM" id="SSF53271">
    <property type="entry name" value="PRTase-like"/>
    <property type="match status" value="1"/>
</dbReference>
<gene>
    <name evidence="2" type="ORF">SAMN06296010_0339</name>
</gene>
<sequence>MDARGSVSEALLDALAVLLPVECAGCGAADRGICGACREALMVPDRAGRHQLRVPAAIGGGEDLPLWFAVGYDGVPKKVLHTLKEAGRLDGARPLGRLLGRAVADAREAIEPRLPIGARLEALVVPSSRSAFRVRGYNPVESLLRWAGPQPLRATGIRYLRTPRDQASLGADERWSNLSGSIEAVSHRLEGRQLLLIDDVVTTGATLIECRRAAEAGGAFVWGAAALAHTAKVKRTNSELHGDFVSQQVYGGGKGAESNRPRLGRRVLD</sequence>
<keyword evidence="2" id="KW-0328">Glycosyltransferase</keyword>
<dbReference type="PANTHER" id="PTHR47505:SF1">
    <property type="entry name" value="DNA UTILIZATION PROTEIN YHGH"/>
    <property type="match status" value="1"/>
</dbReference>
<keyword evidence="2" id="KW-0808">Transferase</keyword>
<dbReference type="CDD" id="cd06223">
    <property type="entry name" value="PRTases_typeI"/>
    <property type="match status" value="1"/>
</dbReference>
<dbReference type="Gene3D" id="3.40.50.2020">
    <property type="match status" value="1"/>
</dbReference>
<proteinExistence type="inferred from homology"/>
<dbReference type="STRING" id="150121.SAMN06296010_0339"/>
<organism evidence="2 3">
    <name type="scientific">Agreia pratensis</name>
    <dbReference type="NCBI Taxonomy" id="150121"/>
    <lineage>
        <taxon>Bacteria</taxon>
        <taxon>Bacillati</taxon>
        <taxon>Actinomycetota</taxon>
        <taxon>Actinomycetes</taxon>
        <taxon>Micrococcales</taxon>
        <taxon>Microbacteriaceae</taxon>
        <taxon>Agreia</taxon>
    </lineage>
</organism>
<reference evidence="3" key="1">
    <citation type="submission" date="2017-04" db="EMBL/GenBank/DDBJ databases">
        <authorList>
            <person name="Varghese N."/>
            <person name="Submissions S."/>
        </authorList>
    </citation>
    <scope>NUCLEOTIDE SEQUENCE [LARGE SCALE GENOMIC DNA]</scope>
    <source>
        <strain evidence="3">VKM Ac-2510</strain>
    </source>
</reference>
<protein>
    <submittedName>
        <fullName evidence="2">Predicted amidophosphoribosyltransferases</fullName>
    </submittedName>
</protein>
<name>A0A1X7ICT9_9MICO</name>
<dbReference type="InterPro" id="IPR029057">
    <property type="entry name" value="PRTase-like"/>
</dbReference>
<dbReference type="InterPro" id="IPR051910">
    <property type="entry name" value="ComF/GntX_DNA_util-trans"/>
</dbReference>
<evidence type="ECO:0000313" key="2">
    <source>
        <dbReference type="EMBL" id="SMG11957.1"/>
    </source>
</evidence>
<dbReference type="AlphaFoldDB" id="A0A1X7ICT9"/>
<dbReference type="PANTHER" id="PTHR47505">
    <property type="entry name" value="DNA UTILIZATION PROTEIN YHGH"/>
    <property type="match status" value="1"/>
</dbReference>
<dbReference type="RefSeq" id="WP_085482332.1">
    <property type="nucleotide sequence ID" value="NZ_FXAY01000001.1"/>
</dbReference>
<evidence type="ECO:0000313" key="3">
    <source>
        <dbReference type="Proteomes" id="UP000193244"/>
    </source>
</evidence>